<dbReference type="InterPro" id="IPR030374">
    <property type="entry name" value="PABS"/>
</dbReference>
<dbReference type="PROSITE" id="PS51006">
    <property type="entry name" value="PABS_2"/>
    <property type="match status" value="1"/>
</dbReference>
<keyword evidence="9" id="KW-1185">Reference proteome</keyword>
<dbReference type="InterPro" id="IPR037163">
    <property type="entry name" value="Spermidine_synt_N_sf"/>
</dbReference>
<comment type="pathway">
    <text evidence="5">Amine and polyamine biosynthesis; spermidine biosynthesis; spermidine from putrescine: step 1/1.</text>
</comment>
<feature type="binding site" evidence="5">
    <location>
        <position position="90"/>
    </location>
    <ligand>
        <name>spermidine</name>
        <dbReference type="ChEBI" id="CHEBI:57834"/>
    </ligand>
</feature>
<comment type="function">
    <text evidence="5">Catalyzes the irreversible transfer of a propylamine group from the amino donor S-adenosylmethioninamine (decarboxy-AdoMet) to putrescine (1,4-diaminobutane) to yield spermidine.</text>
</comment>
<comment type="subunit">
    <text evidence="5">Homodimer or homotetramer.</text>
</comment>
<dbReference type="InterPro" id="IPR029063">
    <property type="entry name" value="SAM-dependent_MTases_sf"/>
</dbReference>
<evidence type="ECO:0000313" key="9">
    <source>
        <dbReference type="Proteomes" id="UP001321450"/>
    </source>
</evidence>
<reference evidence="9" key="1">
    <citation type="journal article" date="2024" name="Int. J. Syst. Evol. Microbiol.">
        <title>Methylomarinovum tepidoasis sp. nov., a moderately thermophilic methanotroph of the family Methylothermaceae isolated from a deep-sea hydrothermal field.</title>
        <authorList>
            <person name="Hirayama H."/>
            <person name="Takaki Y."/>
            <person name="Abe M."/>
            <person name="Miyazaki M."/>
            <person name="Uematsu K."/>
            <person name="Matsui Y."/>
            <person name="Takai K."/>
        </authorList>
    </citation>
    <scope>NUCLEOTIDE SEQUENCE [LARGE SCALE GENOMIC DNA]</scope>
    <source>
        <strain evidence="9">IN45</strain>
    </source>
</reference>
<keyword evidence="4 5" id="KW-0620">Polyamine biosynthesis</keyword>
<feature type="binding site" evidence="5">
    <location>
        <position position="35"/>
    </location>
    <ligand>
        <name>S-methyl-5'-thioadenosine</name>
        <dbReference type="ChEBI" id="CHEBI:17509"/>
    </ligand>
</feature>
<organism evidence="8 9">
    <name type="scientific">Methylomarinovum tepidoasis</name>
    <dbReference type="NCBI Taxonomy" id="2840183"/>
    <lineage>
        <taxon>Bacteria</taxon>
        <taxon>Pseudomonadati</taxon>
        <taxon>Pseudomonadota</taxon>
        <taxon>Gammaproteobacteria</taxon>
        <taxon>Methylococcales</taxon>
        <taxon>Methylothermaceae</taxon>
        <taxon>Methylomarinovum</taxon>
    </lineage>
</organism>
<feature type="active site" description="Proton acceptor" evidence="5 6">
    <location>
        <position position="160"/>
    </location>
</feature>
<feature type="binding site" evidence="5">
    <location>
        <position position="167"/>
    </location>
    <ligand>
        <name>S-methyl-5'-thioadenosine</name>
        <dbReference type="ChEBI" id="CHEBI:17509"/>
    </ligand>
</feature>
<evidence type="ECO:0000256" key="1">
    <source>
        <dbReference type="ARBA" id="ARBA00007867"/>
    </source>
</evidence>
<name>A0AAU9CES8_9GAMM</name>
<dbReference type="PANTHER" id="PTHR11558">
    <property type="entry name" value="SPERMIDINE/SPERMINE SYNTHASE"/>
    <property type="match status" value="1"/>
</dbReference>
<evidence type="ECO:0000256" key="5">
    <source>
        <dbReference type="HAMAP-Rule" id="MF_00198"/>
    </source>
</evidence>
<evidence type="ECO:0000259" key="7">
    <source>
        <dbReference type="PROSITE" id="PS51006"/>
    </source>
</evidence>
<dbReference type="NCBIfam" id="TIGR00417">
    <property type="entry name" value="speE"/>
    <property type="match status" value="1"/>
</dbReference>
<sequence>MLDPNRWFTEIDEDNHSAFSLQIKRKLHEEQTPFQKIEIYETVGFGNLMVIDGFVMLSSRDNFLYHEMMTHPVLYSHPDPKRVWIIGGGDCGSLQEVLKHPEVENAIQIEIDERVTRLSERYFPELCQANDDPRAQLKFEDGIQWVREAPAGSVDVIIVDSTDPLGPGEGLFTEGFYRDCLRCLGDDGLLIQQSESPLFHPHILHPMRKAMKAAGFREVKTLFFPQPVYPSGWWSGTVAAKTAIGQPREADILDKPFPTRYYNLDIHRAAFAAPNCFLEAVAREEN</sequence>
<dbReference type="KEGG" id="meiy:MIN45_P0078"/>
<proteinExistence type="inferred from homology"/>
<dbReference type="Pfam" id="PF17284">
    <property type="entry name" value="Spermine_synt_N"/>
    <property type="match status" value="1"/>
</dbReference>
<dbReference type="GO" id="GO:0005829">
    <property type="term" value="C:cytosol"/>
    <property type="evidence" value="ECO:0007669"/>
    <property type="project" value="TreeGrafter"/>
</dbReference>
<dbReference type="RefSeq" id="WP_286292652.1">
    <property type="nucleotide sequence ID" value="NZ_AP024718.1"/>
</dbReference>
<dbReference type="Gene3D" id="3.40.50.150">
    <property type="entry name" value="Vaccinia Virus protein VP39"/>
    <property type="match status" value="1"/>
</dbReference>
<protein>
    <recommendedName>
        <fullName evidence="5">Polyamine aminopropyltransferase</fullName>
    </recommendedName>
    <alternativeName>
        <fullName evidence="5">Putrescine aminopropyltransferase</fullName>
        <shortName evidence="5">PAPT</shortName>
    </alternativeName>
    <alternativeName>
        <fullName evidence="5">Spermidine synthase</fullName>
        <shortName evidence="5">SPDS</shortName>
        <shortName evidence="5">SPDSY</shortName>
        <ecNumber evidence="5">2.5.1.16</ecNumber>
    </alternativeName>
</protein>
<keyword evidence="2 5" id="KW-0808">Transferase</keyword>
<dbReference type="HAMAP" id="MF_00198">
    <property type="entry name" value="Spermidine_synth"/>
    <property type="match status" value="1"/>
</dbReference>
<keyword evidence="3 5" id="KW-0745">Spermidine biosynthesis</keyword>
<comment type="similarity">
    <text evidence="1 5">Belongs to the spermidine/spermine synthase family.</text>
</comment>
<evidence type="ECO:0000256" key="4">
    <source>
        <dbReference type="ARBA" id="ARBA00023115"/>
    </source>
</evidence>
<evidence type="ECO:0000313" key="8">
    <source>
        <dbReference type="EMBL" id="BCX87711.1"/>
    </source>
</evidence>
<dbReference type="EMBL" id="AP024718">
    <property type="protein sequence ID" value="BCX87711.1"/>
    <property type="molecule type" value="Genomic_DNA"/>
</dbReference>
<dbReference type="InterPro" id="IPR035246">
    <property type="entry name" value="Spermidine_synt_N"/>
</dbReference>
<dbReference type="GO" id="GO:0008295">
    <property type="term" value="P:spermidine biosynthetic process"/>
    <property type="evidence" value="ECO:0007669"/>
    <property type="project" value="UniProtKB-UniRule"/>
</dbReference>
<feature type="binding site" evidence="5">
    <location>
        <begin position="160"/>
        <end position="163"/>
    </location>
    <ligand>
        <name>spermidine</name>
        <dbReference type="ChEBI" id="CHEBI:57834"/>
    </ligand>
</feature>
<gene>
    <name evidence="5" type="primary">speE</name>
    <name evidence="8" type="ORF">MIN45_P0078</name>
</gene>
<dbReference type="Pfam" id="PF01564">
    <property type="entry name" value="Spermine_synth"/>
    <property type="match status" value="1"/>
</dbReference>
<feature type="binding site" evidence="5">
    <location>
        <begin position="141"/>
        <end position="142"/>
    </location>
    <ligand>
        <name>S-methyl-5'-thioadenosine</name>
        <dbReference type="ChEBI" id="CHEBI:17509"/>
    </ligand>
</feature>
<dbReference type="GO" id="GO:0004766">
    <property type="term" value="F:spermidine synthase activity"/>
    <property type="evidence" value="ECO:0007669"/>
    <property type="project" value="UniProtKB-UniRule"/>
</dbReference>
<feature type="domain" description="PABS" evidence="7">
    <location>
        <begin position="5"/>
        <end position="241"/>
    </location>
</feature>
<comment type="catalytic activity">
    <reaction evidence="5">
        <text>S-adenosyl 3-(methylsulfanyl)propylamine + putrescine = S-methyl-5'-thioadenosine + spermidine + H(+)</text>
        <dbReference type="Rhea" id="RHEA:12721"/>
        <dbReference type="ChEBI" id="CHEBI:15378"/>
        <dbReference type="ChEBI" id="CHEBI:17509"/>
        <dbReference type="ChEBI" id="CHEBI:57443"/>
        <dbReference type="ChEBI" id="CHEBI:57834"/>
        <dbReference type="ChEBI" id="CHEBI:326268"/>
        <dbReference type="EC" id="2.5.1.16"/>
    </reaction>
</comment>
<dbReference type="Gene3D" id="2.30.140.10">
    <property type="entry name" value="Spermidine synthase, tetramerisation domain"/>
    <property type="match status" value="1"/>
</dbReference>
<dbReference type="PANTHER" id="PTHR11558:SF11">
    <property type="entry name" value="SPERMIDINE SYNTHASE"/>
    <property type="match status" value="1"/>
</dbReference>
<accession>A0AAU9CES8</accession>
<dbReference type="Proteomes" id="UP001321450">
    <property type="component" value="Chromosome"/>
</dbReference>
<dbReference type="EC" id="2.5.1.16" evidence="5"/>
<dbReference type="SUPFAM" id="SSF53335">
    <property type="entry name" value="S-adenosyl-L-methionine-dependent methyltransferases"/>
    <property type="match status" value="1"/>
</dbReference>
<feature type="binding site" evidence="5">
    <location>
        <position position="110"/>
    </location>
    <ligand>
        <name>S-methyl-5'-thioadenosine</name>
        <dbReference type="ChEBI" id="CHEBI:17509"/>
    </ligand>
</feature>
<dbReference type="AlphaFoldDB" id="A0AAU9CES8"/>
<feature type="binding site" evidence="5">
    <location>
        <position position="66"/>
    </location>
    <ligand>
        <name>spermidine</name>
        <dbReference type="ChEBI" id="CHEBI:57834"/>
    </ligand>
</feature>
<dbReference type="InterPro" id="IPR001045">
    <property type="entry name" value="Spermi_synthase"/>
</dbReference>
<evidence type="ECO:0000256" key="2">
    <source>
        <dbReference type="ARBA" id="ARBA00022679"/>
    </source>
</evidence>
<evidence type="ECO:0000256" key="3">
    <source>
        <dbReference type="ARBA" id="ARBA00023066"/>
    </source>
</evidence>
<dbReference type="NCBIfam" id="NF002010">
    <property type="entry name" value="PRK00811.1"/>
    <property type="match status" value="1"/>
</dbReference>
<evidence type="ECO:0000256" key="6">
    <source>
        <dbReference type="PROSITE-ProRule" id="PRU00354"/>
    </source>
</evidence>